<dbReference type="InterPro" id="IPR012910">
    <property type="entry name" value="Plug_dom"/>
</dbReference>
<feature type="domain" description="TonB-dependent receptor plug" evidence="9">
    <location>
        <begin position="92"/>
        <end position="191"/>
    </location>
</feature>
<evidence type="ECO:0000256" key="8">
    <source>
        <dbReference type="PROSITE-ProRule" id="PRU01360"/>
    </source>
</evidence>
<dbReference type="Proteomes" id="UP000653797">
    <property type="component" value="Unassembled WGS sequence"/>
</dbReference>
<evidence type="ECO:0000313" key="10">
    <source>
        <dbReference type="EMBL" id="MBD2754567.1"/>
    </source>
</evidence>
<name>A0A927GE87_9BACT</name>
<reference evidence="10" key="1">
    <citation type="submission" date="2020-09" db="EMBL/GenBank/DDBJ databases">
        <authorList>
            <person name="Kim M.K."/>
        </authorList>
    </citation>
    <scope>NUCLEOTIDE SEQUENCE</scope>
    <source>
        <strain evidence="10">BT704</strain>
    </source>
</reference>
<protein>
    <submittedName>
        <fullName evidence="10">TonB-dependent receptor</fullName>
    </submittedName>
</protein>
<keyword evidence="2 8" id="KW-0813">Transport</keyword>
<evidence type="ECO:0000256" key="1">
    <source>
        <dbReference type="ARBA" id="ARBA00004571"/>
    </source>
</evidence>
<keyword evidence="6 8" id="KW-0472">Membrane</keyword>
<dbReference type="Gene3D" id="2.40.170.20">
    <property type="entry name" value="TonB-dependent receptor, beta-barrel domain"/>
    <property type="match status" value="1"/>
</dbReference>
<organism evidence="10 11">
    <name type="scientific">Spirosoma validum</name>
    <dbReference type="NCBI Taxonomy" id="2771355"/>
    <lineage>
        <taxon>Bacteria</taxon>
        <taxon>Pseudomonadati</taxon>
        <taxon>Bacteroidota</taxon>
        <taxon>Cytophagia</taxon>
        <taxon>Cytophagales</taxon>
        <taxon>Cytophagaceae</taxon>
        <taxon>Spirosoma</taxon>
    </lineage>
</organism>
<evidence type="ECO:0000256" key="7">
    <source>
        <dbReference type="ARBA" id="ARBA00023237"/>
    </source>
</evidence>
<dbReference type="Gene3D" id="2.170.130.10">
    <property type="entry name" value="TonB-dependent receptor, plug domain"/>
    <property type="match status" value="1"/>
</dbReference>
<dbReference type="SUPFAM" id="SSF56935">
    <property type="entry name" value="Porins"/>
    <property type="match status" value="1"/>
</dbReference>
<comment type="caution">
    <text evidence="10">The sequence shown here is derived from an EMBL/GenBank/DDBJ whole genome shotgun (WGS) entry which is preliminary data.</text>
</comment>
<evidence type="ECO:0000256" key="6">
    <source>
        <dbReference type="ARBA" id="ARBA00023136"/>
    </source>
</evidence>
<evidence type="ECO:0000256" key="2">
    <source>
        <dbReference type="ARBA" id="ARBA00022448"/>
    </source>
</evidence>
<dbReference type="PROSITE" id="PS52016">
    <property type="entry name" value="TONB_DEPENDENT_REC_3"/>
    <property type="match status" value="1"/>
</dbReference>
<dbReference type="GO" id="GO:0015344">
    <property type="term" value="F:siderophore uptake transmembrane transporter activity"/>
    <property type="evidence" value="ECO:0007669"/>
    <property type="project" value="TreeGrafter"/>
</dbReference>
<dbReference type="PANTHER" id="PTHR30069:SF29">
    <property type="entry name" value="HEMOGLOBIN AND HEMOGLOBIN-HAPTOGLOBIN-BINDING PROTEIN 1-RELATED"/>
    <property type="match status" value="1"/>
</dbReference>
<sequence length="685" mass="76758">MTTAVLVFGGNALTACCSGNPAFQHLSFLVINVGKLSLYWRIISLFVSLLIGQDSFAQTDSSSINSLQTSPVVSLSAVTVRAIAPERFLAGQKLQQIDSTTLLQFRFSSLTDLLTYNTPLAFKNYGPGQLATVSFRGTSANHTAVLWNGININQPNLGQTDFSTLPIAGFDRLSVQYGSGGCVVGSDAVGGSILLGSSPDWKQKLGVTIGQQIASFRNNQTQIGVRYGGALGESWQFSGRTFGYRNQINNDYPYRERKGYFVEPSTTAQRGLVQDLFFRHKSGRQVSVNVWLTDNDLIITPQDLIARERTRTQSARFLTTYEANRMTVRLGWIRDIIDYGKGNFEQPSHTETDRYIGRVEREFSFWPTKQRSNLTLRIGGEWSHYRTRTDGYGGNLITENRQDLYALLRLQTSRWLVSANLRQAFVTRFNPPLTPSLGAEYKIIQHDALVLTAKGSVGYSYRVPTLNERYWLVLGNPDLRPERGVNIEGGLAAAVTFSDHLHLTAEATAYHNRVDDWSYWNPAKNYHVENLQLVVARGGELTTALTYVQNKWRAGLRTGYGLTRTSQERAYDTYSQDVVGKQLPYVPIHMGTLNAYVQYGRTRLTIQSQTTSRRYVTFDNSQFFKGVTLTSVLLETTARLGPVPVRLQGQINNLFDTLIINVKQNAMPGRNWALNLFINFPSNTL</sequence>
<keyword evidence="10" id="KW-0675">Receptor</keyword>
<keyword evidence="5" id="KW-0732">Signal</keyword>
<evidence type="ECO:0000313" key="11">
    <source>
        <dbReference type="Proteomes" id="UP000653797"/>
    </source>
</evidence>
<dbReference type="InterPro" id="IPR036942">
    <property type="entry name" value="Beta-barrel_TonB_sf"/>
</dbReference>
<dbReference type="GO" id="GO:0044718">
    <property type="term" value="P:siderophore transmembrane transport"/>
    <property type="evidence" value="ECO:0007669"/>
    <property type="project" value="TreeGrafter"/>
</dbReference>
<keyword evidence="11" id="KW-1185">Reference proteome</keyword>
<evidence type="ECO:0000259" key="9">
    <source>
        <dbReference type="Pfam" id="PF07715"/>
    </source>
</evidence>
<evidence type="ECO:0000256" key="3">
    <source>
        <dbReference type="ARBA" id="ARBA00022452"/>
    </source>
</evidence>
<dbReference type="AlphaFoldDB" id="A0A927GE87"/>
<dbReference type="RefSeq" id="WP_191040210.1">
    <property type="nucleotide sequence ID" value="NZ_JACXAA010000006.1"/>
</dbReference>
<keyword evidence="3 8" id="KW-1134">Transmembrane beta strand</keyword>
<comment type="similarity">
    <text evidence="8">Belongs to the TonB-dependent receptor family.</text>
</comment>
<evidence type="ECO:0000256" key="5">
    <source>
        <dbReference type="ARBA" id="ARBA00022729"/>
    </source>
</evidence>
<dbReference type="InterPro" id="IPR039426">
    <property type="entry name" value="TonB-dep_rcpt-like"/>
</dbReference>
<evidence type="ECO:0000256" key="4">
    <source>
        <dbReference type="ARBA" id="ARBA00022692"/>
    </source>
</evidence>
<keyword evidence="7 8" id="KW-0998">Cell outer membrane</keyword>
<gene>
    <name evidence="10" type="ORF">IC230_16795</name>
</gene>
<dbReference type="GO" id="GO:0009279">
    <property type="term" value="C:cell outer membrane"/>
    <property type="evidence" value="ECO:0007669"/>
    <property type="project" value="UniProtKB-SubCell"/>
</dbReference>
<proteinExistence type="inferred from homology"/>
<dbReference type="EMBL" id="JACXAA010000006">
    <property type="protein sequence ID" value="MBD2754567.1"/>
    <property type="molecule type" value="Genomic_DNA"/>
</dbReference>
<dbReference type="PANTHER" id="PTHR30069">
    <property type="entry name" value="TONB-DEPENDENT OUTER MEMBRANE RECEPTOR"/>
    <property type="match status" value="1"/>
</dbReference>
<dbReference type="InterPro" id="IPR037066">
    <property type="entry name" value="Plug_dom_sf"/>
</dbReference>
<comment type="subcellular location">
    <subcellularLocation>
        <location evidence="1 8">Cell outer membrane</location>
        <topology evidence="1 8">Multi-pass membrane protein</topology>
    </subcellularLocation>
</comment>
<keyword evidence="4 8" id="KW-0812">Transmembrane</keyword>
<accession>A0A927GE87</accession>
<dbReference type="Pfam" id="PF07715">
    <property type="entry name" value="Plug"/>
    <property type="match status" value="1"/>
</dbReference>